<dbReference type="SMART" id="SM00257">
    <property type="entry name" value="LysM"/>
    <property type="match status" value="1"/>
</dbReference>
<dbReference type="AlphaFoldDB" id="A0A101FWR5"/>
<feature type="domain" description="LysM" evidence="1">
    <location>
        <begin position="19"/>
        <end position="65"/>
    </location>
</feature>
<gene>
    <name evidence="2" type="ORF">XD73_1406</name>
</gene>
<evidence type="ECO:0000259" key="1">
    <source>
        <dbReference type="PROSITE" id="PS51782"/>
    </source>
</evidence>
<dbReference type="InterPro" id="IPR011055">
    <property type="entry name" value="Dup_hybrid_motif"/>
</dbReference>
<dbReference type="SUPFAM" id="SSF51261">
    <property type="entry name" value="Duplicated hybrid motif"/>
    <property type="match status" value="1"/>
</dbReference>
<dbReference type="InterPro" id="IPR036779">
    <property type="entry name" value="LysM_dom_sf"/>
</dbReference>
<name>A0A101FWR5_9CHLR</name>
<protein>
    <recommendedName>
        <fullName evidence="1">LysM domain-containing protein</fullName>
    </recommendedName>
</protein>
<dbReference type="CDD" id="cd12797">
    <property type="entry name" value="M23_peptidase"/>
    <property type="match status" value="1"/>
</dbReference>
<dbReference type="Pfam" id="PF01476">
    <property type="entry name" value="LysM"/>
    <property type="match status" value="1"/>
</dbReference>
<evidence type="ECO:0000313" key="3">
    <source>
        <dbReference type="Proteomes" id="UP000064249"/>
    </source>
</evidence>
<sequence>MLEITPFPTRPAYGPGELVDYIAQSGDTLDALAARFNTTVVEIRDANTFIPQDATTMPPGMPMKIPIYHRPLWGTPYQILPDAAFVNGPDVSNFNTQAFIVQHQGWFSRYSAWAFDGTRNAGEIVDYVGINYSISPKILLALLDYLGGAFTDAALSGGERNILGLESDYWTGVYLQLSYASNLLNDAFYLWREGSLIEFELEDGSLIRPDPWQNAATVSLQYFFSKTLSVQGFHQAIGPDGFIKTYQKLFGDPWTIEPHIPGSLVQPEMILPYEKDEVWAFTGGPHTGWGSMAPWSALDFAPPSTITGCYESSVPTTAVADGVVVRDGEGMLVLDLDGDGDEHTGWVVFYLHVAERDRVPVGTLVKAGDFLGYPSCEGGRSTGTHIHIARKFNGEWMVADGVVPFVLSGWRPERGSVPYKGWLVKGDMRVLASDNPDYQSMIPVD</sequence>
<dbReference type="Gene3D" id="3.10.350.10">
    <property type="entry name" value="LysM domain"/>
    <property type="match status" value="1"/>
</dbReference>
<dbReference type="EMBL" id="LGFU01000176">
    <property type="protein sequence ID" value="KUK45722.1"/>
    <property type="molecule type" value="Genomic_DNA"/>
</dbReference>
<reference evidence="2 3" key="1">
    <citation type="journal article" date="2015" name="MBio">
        <title>Genome-Resolved Metagenomic Analysis Reveals Roles for Candidate Phyla and Other Microbial Community Members in Biogeochemical Transformations in Oil Reservoirs.</title>
        <authorList>
            <person name="Hu P."/>
            <person name="Tom L."/>
            <person name="Singh A."/>
            <person name="Thomas B.C."/>
            <person name="Baker B.J."/>
            <person name="Piceno Y.M."/>
            <person name="Andersen G.L."/>
            <person name="Banfield J.F."/>
        </authorList>
    </citation>
    <scope>NUCLEOTIDE SEQUENCE [LARGE SCALE GENOMIC DNA]</scope>
    <source>
        <strain evidence="2">46_16</strain>
    </source>
</reference>
<dbReference type="SUPFAM" id="SSF54106">
    <property type="entry name" value="LysM domain"/>
    <property type="match status" value="1"/>
</dbReference>
<dbReference type="CDD" id="cd00118">
    <property type="entry name" value="LysM"/>
    <property type="match status" value="1"/>
</dbReference>
<accession>A0A101FWR5</accession>
<comment type="caution">
    <text evidence="2">The sequence shown here is derived from an EMBL/GenBank/DDBJ whole genome shotgun (WGS) entry which is preliminary data.</text>
</comment>
<dbReference type="PROSITE" id="PS51782">
    <property type="entry name" value="LYSM"/>
    <property type="match status" value="1"/>
</dbReference>
<dbReference type="Proteomes" id="UP000064249">
    <property type="component" value="Unassembled WGS sequence"/>
</dbReference>
<evidence type="ECO:0000313" key="2">
    <source>
        <dbReference type="EMBL" id="KUK45722.1"/>
    </source>
</evidence>
<dbReference type="Gene3D" id="2.70.70.10">
    <property type="entry name" value="Glucose Permease (Domain IIA)"/>
    <property type="match status" value="1"/>
</dbReference>
<organism evidence="2 3">
    <name type="scientific">Anaerolinea thermophila</name>
    <dbReference type="NCBI Taxonomy" id="167964"/>
    <lineage>
        <taxon>Bacteria</taxon>
        <taxon>Bacillati</taxon>
        <taxon>Chloroflexota</taxon>
        <taxon>Anaerolineae</taxon>
        <taxon>Anaerolineales</taxon>
        <taxon>Anaerolineaceae</taxon>
        <taxon>Anaerolinea</taxon>
    </lineage>
</organism>
<dbReference type="InterPro" id="IPR018392">
    <property type="entry name" value="LysM"/>
</dbReference>
<proteinExistence type="predicted"/>